<dbReference type="EMBL" id="JAFEKC020000012">
    <property type="protein sequence ID" value="KAK0511830.1"/>
    <property type="molecule type" value="Genomic_DNA"/>
</dbReference>
<gene>
    <name evidence="1" type="ORF">JMJ35_005680</name>
</gene>
<comment type="caution">
    <text evidence="1">The sequence shown here is derived from an EMBL/GenBank/DDBJ whole genome shotgun (WGS) entry which is preliminary data.</text>
</comment>
<reference evidence="1" key="1">
    <citation type="submission" date="2023-03" db="EMBL/GenBank/DDBJ databases">
        <title>Complete genome of Cladonia borealis.</title>
        <authorList>
            <person name="Park H."/>
        </authorList>
    </citation>
    <scope>NUCLEOTIDE SEQUENCE</scope>
    <source>
        <strain evidence="1">ANT050790</strain>
    </source>
</reference>
<evidence type="ECO:0000313" key="2">
    <source>
        <dbReference type="Proteomes" id="UP001166286"/>
    </source>
</evidence>
<evidence type="ECO:0000313" key="1">
    <source>
        <dbReference type="EMBL" id="KAK0511830.1"/>
    </source>
</evidence>
<dbReference type="Proteomes" id="UP001166286">
    <property type="component" value="Unassembled WGS sequence"/>
</dbReference>
<protein>
    <submittedName>
        <fullName evidence="1">Uncharacterized protein</fullName>
    </submittedName>
</protein>
<sequence length="128" mass="14043">METHIISASNPLSPAVLQHIAEASALDEISNFSGAVRHHIYWFGNRNKTDNTLRMPMLFFIYQTARHGPQNGFRLCLVHEGFHIASATKSEGDGEDDIDRVEQEIPQGHMEVVILGSKPGASGGCEEG</sequence>
<dbReference type="AlphaFoldDB" id="A0AA39V859"/>
<name>A0AA39V859_9LECA</name>
<organism evidence="1 2">
    <name type="scientific">Cladonia borealis</name>
    <dbReference type="NCBI Taxonomy" id="184061"/>
    <lineage>
        <taxon>Eukaryota</taxon>
        <taxon>Fungi</taxon>
        <taxon>Dikarya</taxon>
        <taxon>Ascomycota</taxon>
        <taxon>Pezizomycotina</taxon>
        <taxon>Lecanoromycetes</taxon>
        <taxon>OSLEUM clade</taxon>
        <taxon>Lecanoromycetidae</taxon>
        <taxon>Lecanorales</taxon>
        <taxon>Lecanorineae</taxon>
        <taxon>Cladoniaceae</taxon>
        <taxon>Cladonia</taxon>
    </lineage>
</organism>
<keyword evidence="2" id="KW-1185">Reference proteome</keyword>
<proteinExistence type="predicted"/>
<accession>A0AA39V859</accession>